<proteinExistence type="predicted"/>
<feature type="chain" id="PRO_5045872364" description="Outer membrane protein beta-barrel domain-containing protein" evidence="1">
    <location>
        <begin position="18"/>
        <end position="170"/>
    </location>
</feature>
<name>A0ABR7Q7R2_9FLAO</name>
<feature type="signal peptide" evidence="1">
    <location>
        <begin position="1"/>
        <end position="17"/>
    </location>
</feature>
<keyword evidence="1" id="KW-0732">Signal</keyword>
<dbReference type="EMBL" id="JACGWS010000004">
    <property type="protein sequence ID" value="MBC8754589.1"/>
    <property type="molecule type" value="Genomic_DNA"/>
</dbReference>
<dbReference type="RefSeq" id="WP_187561641.1">
    <property type="nucleotide sequence ID" value="NZ_JACGWS010000004.1"/>
</dbReference>
<dbReference type="Proteomes" id="UP000619238">
    <property type="component" value="Unassembled WGS sequence"/>
</dbReference>
<gene>
    <name evidence="2" type="ORF">H2O64_07880</name>
</gene>
<evidence type="ECO:0000313" key="2">
    <source>
        <dbReference type="EMBL" id="MBC8754589.1"/>
    </source>
</evidence>
<organism evidence="2 3">
    <name type="scientific">Kordia aestuariivivens</name>
    <dbReference type="NCBI Taxonomy" id="2759037"/>
    <lineage>
        <taxon>Bacteria</taxon>
        <taxon>Pseudomonadati</taxon>
        <taxon>Bacteroidota</taxon>
        <taxon>Flavobacteriia</taxon>
        <taxon>Flavobacteriales</taxon>
        <taxon>Flavobacteriaceae</taxon>
        <taxon>Kordia</taxon>
    </lineage>
</organism>
<comment type="caution">
    <text evidence="2">The sequence shown here is derived from an EMBL/GenBank/DDBJ whole genome shotgun (WGS) entry which is preliminary data.</text>
</comment>
<reference evidence="2 3" key="1">
    <citation type="submission" date="2020-07" db="EMBL/GenBank/DDBJ databases">
        <title>Description of Kordia aestuariivivens sp. nov., isolated from a tidal flat.</title>
        <authorList>
            <person name="Park S."/>
            <person name="Yoon J.-H."/>
        </authorList>
    </citation>
    <scope>NUCLEOTIDE SEQUENCE [LARGE SCALE GENOMIC DNA]</scope>
    <source>
        <strain evidence="2 3">YSTF-M3</strain>
    </source>
</reference>
<evidence type="ECO:0008006" key="4">
    <source>
        <dbReference type="Google" id="ProtNLM"/>
    </source>
</evidence>
<sequence>MPKYILFFLLISFTANAQVQNDSLVKKKKFQLNPWDNINGYRVSFNSLRTLELEASYVLSSFPKKDPGFGAFAMRFQYISAGVEYLRLNRQDVYGIKLAYENSFSLISAQIGTDYLFSNNDSQIRLMPKVGITMIGWITLYYGWNINLLKNSSLQPSNHSFSLQFTFPIF</sequence>
<keyword evidence="3" id="KW-1185">Reference proteome</keyword>
<evidence type="ECO:0000256" key="1">
    <source>
        <dbReference type="SAM" id="SignalP"/>
    </source>
</evidence>
<protein>
    <recommendedName>
        <fullName evidence="4">Outer membrane protein beta-barrel domain-containing protein</fullName>
    </recommendedName>
</protein>
<accession>A0ABR7Q7R2</accession>
<evidence type="ECO:0000313" key="3">
    <source>
        <dbReference type="Proteomes" id="UP000619238"/>
    </source>
</evidence>